<dbReference type="STRING" id="1193502.SHALO_0847"/>
<dbReference type="PATRIC" id="fig|1193502.14.peg.855"/>
<dbReference type="PANTHER" id="PTHR47755">
    <property type="entry name" value="CELL DIVISION PROTEIN FTSX"/>
    <property type="match status" value="1"/>
</dbReference>
<keyword evidence="4 6" id="KW-1133">Transmembrane helix</keyword>
<dbReference type="InterPro" id="IPR003838">
    <property type="entry name" value="ABC3_permease_C"/>
</dbReference>
<evidence type="ECO:0000256" key="3">
    <source>
        <dbReference type="ARBA" id="ARBA00022692"/>
    </source>
</evidence>
<feature type="transmembrane region" description="Helical" evidence="6">
    <location>
        <begin position="177"/>
        <end position="194"/>
    </location>
</feature>
<reference evidence="9" key="1">
    <citation type="submission" date="2016-08" db="EMBL/GenBank/DDBJ databases">
        <title>Complete genome sequence of the organohalide-respiring Epsilonproteobacterium Sulfurospirillum halorespirans.</title>
        <authorList>
            <person name="Goris T."/>
            <person name="Zimmermann J."/>
            <person name="Schenz B."/>
            <person name="Lemos M."/>
            <person name="Hackermueller J."/>
            <person name="Diekert G."/>
        </authorList>
    </citation>
    <scope>NUCLEOTIDE SEQUENCE [LARGE SCALE GENOMIC DNA]</scope>
    <source>
        <strain>DSM 13726</strain>
        <strain evidence="9">PCE-M2</strain>
    </source>
</reference>
<proteinExistence type="predicted"/>
<feature type="transmembrane region" description="Helical" evidence="6">
    <location>
        <begin position="6"/>
        <end position="27"/>
    </location>
</feature>
<dbReference type="EMBL" id="CP017111">
    <property type="protein sequence ID" value="AOO64628.1"/>
    <property type="molecule type" value="Genomic_DNA"/>
</dbReference>
<keyword evidence="5 6" id="KW-0472">Membrane</keyword>
<evidence type="ECO:0000313" key="8">
    <source>
        <dbReference type="EMBL" id="AOO64628.1"/>
    </source>
</evidence>
<evidence type="ECO:0000256" key="1">
    <source>
        <dbReference type="ARBA" id="ARBA00004651"/>
    </source>
</evidence>
<dbReference type="GO" id="GO:0005886">
    <property type="term" value="C:plasma membrane"/>
    <property type="evidence" value="ECO:0007669"/>
    <property type="project" value="UniProtKB-SubCell"/>
</dbReference>
<dbReference type="GO" id="GO:0032153">
    <property type="term" value="C:cell division site"/>
    <property type="evidence" value="ECO:0007669"/>
    <property type="project" value="TreeGrafter"/>
</dbReference>
<feature type="transmembrane region" description="Helical" evidence="6">
    <location>
        <begin position="147"/>
        <end position="165"/>
    </location>
</feature>
<comment type="subcellular location">
    <subcellularLocation>
        <location evidence="1">Cell membrane</location>
        <topology evidence="1">Multi-pass membrane protein</topology>
    </subcellularLocation>
</comment>
<dbReference type="PANTHER" id="PTHR47755:SF1">
    <property type="entry name" value="CELL DIVISION PROTEIN FTSX"/>
    <property type="match status" value="1"/>
</dbReference>
<feature type="transmembrane region" description="Helical" evidence="6">
    <location>
        <begin position="201"/>
        <end position="218"/>
    </location>
</feature>
<dbReference type="RefSeq" id="WP_069477502.1">
    <property type="nucleotide sequence ID" value="NZ_CP017111.1"/>
</dbReference>
<evidence type="ECO:0000259" key="7">
    <source>
        <dbReference type="Pfam" id="PF02687"/>
    </source>
</evidence>
<dbReference type="KEGG" id="shal:SHALO_0847"/>
<dbReference type="InterPro" id="IPR004513">
    <property type="entry name" value="FtsX"/>
</dbReference>
<organism evidence="8 9">
    <name type="scientific">Sulfurospirillum halorespirans DSM 13726</name>
    <dbReference type="NCBI Taxonomy" id="1193502"/>
    <lineage>
        <taxon>Bacteria</taxon>
        <taxon>Pseudomonadati</taxon>
        <taxon>Campylobacterota</taxon>
        <taxon>Epsilonproteobacteria</taxon>
        <taxon>Campylobacterales</taxon>
        <taxon>Sulfurospirillaceae</taxon>
        <taxon>Sulfurospirillum</taxon>
    </lineage>
</organism>
<keyword evidence="8" id="KW-0132">Cell division</keyword>
<dbReference type="AlphaFoldDB" id="A0A1D7THW6"/>
<feature type="transmembrane region" description="Helical" evidence="6">
    <location>
        <begin position="238"/>
        <end position="263"/>
    </location>
</feature>
<evidence type="ECO:0000256" key="2">
    <source>
        <dbReference type="ARBA" id="ARBA00022475"/>
    </source>
</evidence>
<evidence type="ECO:0000256" key="4">
    <source>
        <dbReference type="ARBA" id="ARBA00022989"/>
    </source>
</evidence>
<feature type="domain" description="ABC3 transporter permease C-terminal" evidence="7">
    <location>
        <begin position="151"/>
        <end position="263"/>
    </location>
</feature>
<keyword evidence="2" id="KW-1003">Cell membrane</keyword>
<dbReference type="Pfam" id="PF02687">
    <property type="entry name" value="FtsX"/>
    <property type="match status" value="1"/>
</dbReference>
<evidence type="ECO:0000313" key="9">
    <source>
        <dbReference type="Proteomes" id="UP000094609"/>
    </source>
</evidence>
<keyword evidence="8" id="KW-0131">Cell cycle</keyword>
<sequence length="269" mass="30652">MRSVSSHFSIMISVFVLLFSFQFTNLIKSIVNDYATKIVNDYAIVVVSSTELKEEELKKQIPEIESLSEISSKKILDRLKNDMSSKNLALLQVALPKFYSLKLESIPNKKRVEAIKQKLLSITSISRIETFAKTHEKMFKMLQLLQTMVYIFAFFVAFVAILLIFKQIRIWTYEHHRRMSIMTLFGASFFMKSAMLYRMTLVDSLFSSIVVCALYTVAPKMNVVQTFAAELDIVIPPFDLLVEGGTLIGASILFSLFAVTIVARKIGRV</sequence>
<dbReference type="GO" id="GO:0051301">
    <property type="term" value="P:cell division"/>
    <property type="evidence" value="ECO:0007669"/>
    <property type="project" value="UniProtKB-KW"/>
</dbReference>
<dbReference type="Proteomes" id="UP000094609">
    <property type="component" value="Chromosome"/>
</dbReference>
<keyword evidence="3 6" id="KW-0812">Transmembrane</keyword>
<keyword evidence="9" id="KW-1185">Reference proteome</keyword>
<accession>A0A1D7THW6</accession>
<protein>
    <submittedName>
        <fullName evidence="8">Putative cell division protein FtsX</fullName>
    </submittedName>
</protein>
<gene>
    <name evidence="8" type="ORF">SHALO_0847</name>
</gene>
<evidence type="ECO:0000256" key="5">
    <source>
        <dbReference type="ARBA" id="ARBA00023136"/>
    </source>
</evidence>
<name>A0A1D7THW6_9BACT</name>
<evidence type="ECO:0000256" key="6">
    <source>
        <dbReference type="SAM" id="Phobius"/>
    </source>
</evidence>